<protein>
    <recommendedName>
        <fullName evidence="1">Knr4/Smi1-like domain-containing protein</fullName>
    </recommendedName>
</protein>
<dbReference type="AlphaFoldDB" id="A0A8J3YMD8"/>
<evidence type="ECO:0000313" key="3">
    <source>
        <dbReference type="Proteomes" id="UP000619260"/>
    </source>
</evidence>
<evidence type="ECO:0000313" key="2">
    <source>
        <dbReference type="EMBL" id="GIJ48179.1"/>
    </source>
</evidence>
<comment type="caution">
    <text evidence="2">The sequence shown here is derived from an EMBL/GenBank/DDBJ whole genome shotgun (WGS) entry which is preliminary data.</text>
</comment>
<name>A0A8J3YMD8_9ACTN</name>
<reference evidence="2" key="1">
    <citation type="submission" date="2021-01" db="EMBL/GenBank/DDBJ databases">
        <title>Whole genome shotgun sequence of Virgisporangium aliadipatigenens NBRC 105644.</title>
        <authorList>
            <person name="Komaki H."/>
            <person name="Tamura T."/>
        </authorList>
    </citation>
    <scope>NUCLEOTIDE SEQUENCE</scope>
    <source>
        <strain evidence="2">NBRC 105644</strain>
    </source>
</reference>
<dbReference type="SUPFAM" id="SSF160631">
    <property type="entry name" value="SMI1/KNR4-like"/>
    <property type="match status" value="1"/>
</dbReference>
<dbReference type="SMART" id="SM00860">
    <property type="entry name" value="SMI1_KNR4"/>
    <property type="match status" value="1"/>
</dbReference>
<dbReference type="Pfam" id="PF09346">
    <property type="entry name" value="SMI1_KNR4"/>
    <property type="match status" value="1"/>
</dbReference>
<dbReference type="RefSeq" id="WP_203901673.1">
    <property type="nucleotide sequence ID" value="NZ_BOPF01000019.1"/>
</dbReference>
<organism evidence="2 3">
    <name type="scientific">Virgisporangium aliadipatigenens</name>
    <dbReference type="NCBI Taxonomy" id="741659"/>
    <lineage>
        <taxon>Bacteria</taxon>
        <taxon>Bacillati</taxon>
        <taxon>Actinomycetota</taxon>
        <taxon>Actinomycetes</taxon>
        <taxon>Micromonosporales</taxon>
        <taxon>Micromonosporaceae</taxon>
        <taxon>Virgisporangium</taxon>
    </lineage>
</organism>
<gene>
    <name evidence="2" type="ORF">Val02_50650</name>
</gene>
<dbReference type="Proteomes" id="UP000619260">
    <property type="component" value="Unassembled WGS sequence"/>
</dbReference>
<accession>A0A8J3YMD8</accession>
<evidence type="ECO:0000259" key="1">
    <source>
        <dbReference type="SMART" id="SM00860"/>
    </source>
</evidence>
<keyword evidence="3" id="KW-1185">Reference proteome</keyword>
<feature type="domain" description="Knr4/Smi1-like" evidence="1">
    <location>
        <begin position="149"/>
        <end position="267"/>
    </location>
</feature>
<dbReference type="EMBL" id="BOPF01000019">
    <property type="protein sequence ID" value="GIJ48179.1"/>
    <property type="molecule type" value="Genomic_DNA"/>
</dbReference>
<proteinExistence type="predicted"/>
<dbReference type="InterPro" id="IPR037883">
    <property type="entry name" value="Knr4/Smi1-like_sf"/>
</dbReference>
<sequence>MSDLTGAGAELARLFAPHGHTALQAVFKPGASIVRPIADRRTIDALRAVADRLRPPGEERTLIVELRLDAAGAPVLTHTFELEWVSPAVVVLDPSRATRRLPGVEVPADFTVSDRPTDPGVLAAVRALVEEFTAQYRRIKGGDPGFPPGHTEEEILAAETRIGLRLPEDVRALYRLIGDDREEGLLGAQNLMPLEQVVEWHADDSPGAFDLDGTRLLTLTHDAAMNYGAVDLAPGDEGVPGRLVEYGRDHFGPPGHVADSITALMRQVVAALKADDYKIPQPEFPRLEIGAGIGKPPEDERSDPYGGTKKFFAEAGAVLDLAALREFPRVREVTVDGAARVHGRLPHDLAVEELRLDAAEADLAALAGHPTLRTLAVSGVRAAVPLAPLAGLPALDDLDLSAVDVPDLDRIGDLRALRVLTLSPAQWRHLRAANAVPRGLAVAALGGHTPLAEAIEWASQLRTHG</sequence>
<dbReference type="InterPro" id="IPR018958">
    <property type="entry name" value="Knr4/Smi1-like_dom"/>
</dbReference>